<dbReference type="GO" id="GO:0005886">
    <property type="term" value="C:plasma membrane"/>
    <property type="evidence" value="ECO:0000318"/>
    <property type="project" value="GO_Central"/>
</dbReference>
<organism evidence="8 9">
    <name type="scientific">Strongylocentrotus purpuratus</name>
    <name type="common">Purple sea urchin</name>
    <dbReference type="NCBI Taxonomy" id="7668"/>
    <lineage>
        <taxon>Eukaryota</taxon>
        <taxon>Metazoa</taxon>
        <taxon>Echinodermata</taxon>
        <taxon>Eleutherozoa</taxon>
        <taxon>Echinozoa</taxon>
        <taxon>Echinoidea</taxon>
        <taxon>Euechinoidea</taxon>
        <taxon>Echinacea</taxon>
        <taxon>Camarodonta</taxon>
        <taxon>Echinidea</taxon>
        <taxon>Strongylocentrotidae</taxon>
        <taxon>Strongylocentrotus</taxon>
    </lineage>
</organism>
<evidence type="ECO:0000256" key="6">
    <source>
        <dbReference type="SAM" id="Phobius"/>
    </source>
</evidence>
<evidence type="ECO:0000256" key="3">
    <source>
        <dbReference type="ARBA" id="ARBA00022692"/>
    </source>
</evidence>
<sequence>MFNLHYFQISQLPWFKQFVYLFWRSSVGVSRDPKLNILRIILIGVACVLIQMSYVHLEETYTVSRANNIQGLLFLLASFFIIWNSLLVLAVLPKDLPLLIREHQDGLYQLSAYYITTFLVQSIVGTIFMIGSVSSIYFVVGLKRDPSSFFINLAVLIIIYLINVGFDALISAICEAPGKTVSNAIPCVILSNVTGGYFCTLGSMPRFLAPILAINWLPWDTNCCLSTNGRVFLV</sequence>
<keyword evidence="5 6" id="KW-0472">Membrane</keyword>
<dbReference type="GeneID" id="105443292"/>
<dbReference type="InterPro" id="IPR050352">
    <property type="entry name" value="ABCG_transporters"/>
</dbReference>
<comment type="subcellular location">
    <subcellularLocation>
        <location evidence="1">Membrane</location>
        <topology evidence="1">Multi-pass membrane protein</topology>
    </subcellularLocation>
</comment>
<evidence type="ECO:0000259" key="7">
    <source>
        <dbReference type="Pfam" id="PF01061"/>
    </source>
</evidence>
<dbReference type="EnsemblMetazoa" id="XM_030974759">
    <property type="protein sequence ID" value="XP_030830619"/>
    <property type="gene ID" value="LOC105443292"/>
</dbReference>
<dbReference type="Pfam" id="PF01061">
    <property type="entry name" value="ABC2_membrane"/>
    <property type="match status" value="1"/>
</dbReference>
<dbReference type="InterPro" id="IPR013525">
    <property type="entry name" value="ABC2_TM"/>
</dbReference>
<feature type="transmembrane region" description="Helical" evidence="6">
    <location>
        <begin position="113"/>
        <end position="137"/>
    </location>
</feature>
<feature type="transmembrane region" description="Helical" evidence="6">
    <location>
        <begin position="35"/>
        <end position="57"/>
    </location>
</feature>
<dbReference type="RefSeq" id="XP_030830619.1">
    <property type="nucleotide sequence ID" value="XM_030974759.1"/>
</dbReference>
<dbReference type="InParanoid" id="A0A7M7N3D0"/>
<dbReference type="GO" id="GO:0042626">
    <property type="term" value="F:ATPase-coupled transmembrane transporter activity"/>
    <property type="evidence" value="ECO:0000318"/>
    <property type="project" value="GO_Central"/>
</dbReference>
<evidence type="ECO:0000313" key="8">
    <source>
        <dbReference type="EnsemblMetazoa" id="XP_030830619"/>
    </source>
</evidence>
<keyword evidence="3 6" id="KW-0812">Transmembrane</keyword>
<evidence type="ECO:0000256" key="1">
    <source>
        <dbReference type="ARBA" id="ARBA00004141"/>
    </source>
</evidence>
<proteinExistence type="predicted"/>
<protein>
    <recommendedName>
        <fullName evidence="7">ABC-2 type transporter transmembrane domain-containing protein</fullName>
    </recommendedName>
</protein>
<dbReference type="OrthoDB" id="66620at2759"/>
<keyword evidence="9" id="KW-1185">Reference proteome</keyword>
<dbReference type="PANTHER" id="PTHR48041:SF116">
    <property type="entry name" value="PROTEIN BROWN"/>
    <property type="match status" value="1"/>
</dbReference>
<dbReference type="KEGG" id="spu:105443292"/>
<dbReference type="GO" id="GO:0055085">
    <property type="term" value="P:transmembrane transport"/>
    <property type="evidence" value="ECO:0000318"/>
    <property type="project" value="GO_Central"/>
</dbReference>
<keyword evidence="4 6" id="KW-1133">Transmembrane helix</keyword>
<evidence type="ECO:0000256" key="4">
    <source>
        <dbReference type="ARBA" id="ARBA00022989"/>
    </source>
</evidence>
<keyword evidence="2" id="KW-0813">Transport</keyword>
<name>A0A7M7N3D0_STRPU</name>
<reference evidence="8" key="2">
    <citation type="submission" date="2021-01" db="UniProtKB">
        <authorList>
            <consortium name="EnsemblMetazoa"/>
        </authorList>
    </citation>
    <scope>IDENTIFICATION</scope>
</reference>
<evidence type="ECO:0000256" key="2">
    <source>
        <dbReference type="ARBA" id="ARBA00022448"/>
    </source>
</evidence>
<evidence type="ECO:0000313" key="9">
    <source>
        <dbReference type="Proteomes" id="UP000007110"/>
    </source>
</evidence>
<reference evidence="9" key="1">
    <citation type="submission" date="2015-02" db="EMBL/GenBank/DDBJ databases">
        <title>Genome sequencing for Strongylocentrotus purpuratus.</title>
        <authorList>
            <person name="Murali S."/>
            <person name="Liu Y."/>
            <person name="Vee V."/>
            <person name="English A."/>
            <person name="Wang M."/>
            <person name="Skinner E."/>
            <person name="Han Y."/>
            <person name="Muzny D.M."/>
            <person name="Worley K.C."/>
            <person name="Gibbs R.A."/>
        </authorList>
    </citation>
    <scope>NUCLEOTIDE SEQUENCE</scope>
</reference>
<evidence type="ECO:0000256" key="5">
    <source>
        <dbReference type="ARBA" id="ARBA00023136"/>
    </source>
</evidence>
<dbReference type="GO" id="GO:0140359">
    <property type="term" value="F:ABC-type transporter activity"/>
    <property type="evidence" value="ECO:0007669"/>
    <property type="project" value="InterPro"/>
</dbReference>
<dbReference type="AlphaFoldDB" id="A0A7M7N3D0"/>
<feature type="domain" description="ABC-2 type transporter transmembrane" evidence="7">
    <location>
        <begin position="17"/>
        <end position="219"/>
    </location>
</feature>
<dbReference type="Proteomes" id="UP000007110">
    <property type="component" value="Unassembled WGS sequence"/>
</dbReference>
<dbReference type="PANTHER" id="PTHR48041">
    <property type="entry name" value="ABC TRANSPORTER G FAMILY MEMBER 28"/>
    <property type="match status" value="1"/>
</dbReference>
<feature type="transmembrane region" description="Helical" evidence="6">
    <location>
        <begin position="69"/>
        <end position="92"/>
    </location>
</feature>
<accession>A0A7M7N3D0</accession>
<feature type="transmembrane region" description="Helical" evidence="6">
    <location>
        <begin position="149"/>
        <end position="170"/>
    </location>
</feature>
<dbReference type="OMA" id="PILAINW"/>